<evidence type="ECO:0000256" key="2">
    <source>
        <dbReference type="SAM" id="SignalP"/>
    </source>
</evidence>
<reference evidence="3 4" key="1">
    <citation type="journal article" date="2019" name="Int. J. Syst. Evol. Microbiol.">
        <title>The Global Catalogue of Microorganisms (GCM) 10K type strain sequencing project: providing services to taxonomists for standard genome sequencing and annotation.</title>
        <authorList>
            <consortium name="The Broad Institute Genomics Platform"/>
            <consortium name="The Broad Institute Genome Sequencing Center for Infectious Disease"/>
            <person name="Wu L."/>
            <person name="Ma J."/>
        </authorList>
    </citation>
    <scope>NUCLEOTIDE SEQUENCE [LARGE SCALE GENOMIC DNA]</scope>
    <source>
        <strain evidence="3 4">JCM 3106</strain>
    </source>
</reference>
<protein>
    <recommendedName>
        <fullName evidence="5">Secreted protein</fullName>
    </recommendedName>
</protein>
<sequence>MKRRSTILLLIMASVAVPTLSTAAPLDCRMRPLTKAESLAMDESFLERQREDCEKERHPDRLVHALDDG</sequence>
<comment type="caution">
    <text evidence="3">The sequence shown here is derived from an EMBL/GenBank/DDBJ whole genome shotgun (WGS) entry which is preliminary data.</text>
</comment>
<keyword evidence="2" id="KW-0732">Signal</keyword>
<proteinExistence type="predicted"/>
<feature type="chain" id="PRO_5045042596" description="Secreted protein" evidence="2">
    <location>
        <begin position="24"/>
        <end position="69"/>
    </location>
</feature>
<keyword evidence="4" id="KW-1185">Reference proteome</keyword>
<gene>
    <name evidence="3" type="ORF">GCM10017559_33670</name>
</gene>
<dbReference type="EMBL" id="BAAAWD010000007">
    <property type="protein sequence ID" value="GAA3008579.1"/>
    <property type="molecule type" value="Genomic_DNA"/>
</dbReference>
<organism evidence="3 4">
    <name type="scientific">Streptosporangium longisporum</name>
    <dbReference type="NCBI Taxonomy" id="46187"/>
    <lineage>
        <taxon>Bacteria</taxon>
        <taxon>Bacillati</taxon>
        <taxon>Actinomycetota</taxon>
        <taxon>Actinomycetes</taxon>
        <taxon>Streptosporangiales</taxon>
        <taxon>Streptosporangiaceae</taxon>
        <taxon>Streptosporangium</taxon>
    </lineage>
</organism>
<dbReference type="Proteomes" id="UP001499930">
    <property type="component" value="Unassembled WGS sequence"/>
</dbReference>
<evidence type="ECO:0008006" key="5">
    <source>
        <dbReference type="Google" id="ProtNLM"/>
    </source>
</evidence>
<feature type="region of interest" description="Disordered" evidence="1">
    <location>
        <begin position="50"/>
        <end position="69"/>
    </location>
</feature>
<name>A0ABN3XYS2_9ACTN</name>
<accession>A0ABN3XYS2</accession>
<feature type="signal peptide" evidence="2">
    <location>
        <begin position="1"/>
        <end position="23"/>
    </location>
</feature>
<evidence type="ECO:0000256" key="1">
    <source>
        <dbReference type="SAM" id="MobiDB-lite"/>
    </source>
</evidence>
<evidence type="ECO:0000313" key="3">
    <source>
        <dbReference type="EMBL" id="GAA3008579.1"/>
    </source>
</evidence>
<evidence type="ECO:0000313" key="4">
    <source>
        <dbReference type="Proteomes" id="UP001499930"/>
    </source>
</evidence>